<keyword evidence="3" id="KW-1185">Reference proteome</keyword>
<protein>
    <submittedName>
        <fullName evidence="2">Uncharacterized protein</fullName>
    </submittedName>
</protein>
<sequence length="92" mass="10565">MKNEQRSKTPHTVGLLAVNKGISTSKTSRLTTYRRSFTLKLPCLLFSSFKVFYTVFSFLCWTDLTDCFCKLITLVKFKKKNVPTTNSCIQIV</sequence>
<evidence type="ECO:0000256" key="1">
    <source>
        <dbReference type="SAM" id="Phobius"/>
    </source>
</evidence>
<accession>A0ABR1CCU5</accession>
<name>A0ABR1CCU5_NECAM</name>
<reference evidence="2 3" key="1">
    <citation type="submission" date="2023-08" db="EMBL/GenBank/DDBJ databases">
        <title>A Necator americanus chromosomal reference genome.</title>
        <authorList>
            <person name="Ilik V."/>
            <person name="Petrzelkova K.J."/>
            <person name="Pardy F."/>
            <person name="Fuh T."/>
            <person name="Niatou-Singa F.S."/>
            <person name="Gouil Q."/>
            <person name="Baker L."/>
            <person name="Ritchie M.E."/>
            <person name="Jex A.R."/>
            <person name="Gazzola D."/>
            <person name="Li H."/>
            <person name="Toshio Fujiwara R."/>
            <person name="Zhan B."/>
            <person name="Aroian R.V."/>
            <person name="Pafco B."/>
            <person name="Schwarz E.M."/>
        </authorList>
    </citation>
    <scope>NUCLEOTIDE SEQUENCE [LARGE SCALE GENOMIC DNA]</scope>
    <source>
        <strain evidence="2 3">Aroian</strain>
        <tissue evidence="2">Whole animal</tissue>
    </source>
</reference>
<dbReference type="EMBL" id="JAVFWL010000002">
    <property type="protein sequence ID" value="KAK6735884.1"/>
    <property type="molecule type" value="Genomic_DNA"/>
</dbReference>
<keyword evidence="1" id="KW-0812">Transmembrane</keyword>
<keyword evidence="1" id="KW-0472">Membrane</keyword>
<proteinExistence type="predicted"/>
<organism evidence="2 3">
    <name type="scientific">Necator americanus</name>
    <name type="common">Human hookworm</name>
    <dbReference type="NCBI Taxonomy" id="51031"/>
    <lineage>
        <taxon>Eukaryota</taxon>
        <taxon>Metazoa</taxon>
        <taxon>Ecdysozoa</taxon>
        <taxon>Nematoda</taxon>
        <taxon>Chromadorea</taxon>
        <taxon>Rhabditida</taxon>
        <taxon>Rhabditina</taxon>
        <taxon>Rhabditomorpha</taxon>
        <taxon>Strongyloidea</taxon>
        <taxon>Ancylostomatidae</taxon>
        <taxon>Bunostominae</taxon>
        <taxon>Necator</taxon>
    </lineage>
</organism>
<dbReference type="Proteomes" id="UP001303046">
    <property type="component" value="Unassembled WGS sequence"/>
</dbReference>
<evidence type="ECO:0000313" key="2">
    <source>
        <dbReference type="EMBL" id="KAK6735884.1"/>
    </source>
</evidence>
<evidence type="ECO:0000313" key="3">
    <source>
        <dbReference type="Proteomes" id="UP001303046"/>
    </source>
</evidence>
<feature type="transmembrane region" description="Helical" evidence="1">
    <location>
        <begin position="37"/>
        <end position="59"/>
    </location>
</feature>
<keyword evidence="1" id="KW-1133">Transmembrane helix</keyword>
<gene>
    <name evidence="2" type="primary">Necator_chrII.g6670</name>
    <name evidence="2" type="ORF">RB195_018877</name>
</gene>
<comment type="caution">
    <text evidence="2">The sequence shown here is derived from an EMBL/GenBank/DDBJ whole genome shotgun (WGS) entry which is preliminary data.</text>
</comment>